<evidence type="ECO:0000313" key="6">
    <source>
        <dbReference type="EMBL" id="CUS51626.1"/>
    </source>
</evidence>
<dbReference type="InterPro" id="IPR050187">
    <property type="entry name" value="Lipid_Phosphate_FormReg"/>
</dbReference>
<organism evidence="6">
    <name type="scientific">hydrothermal vent metagenome</name>
    <dbReference type="NCBI Taxonomy" id="652676"/>
    <lineage>
        <taxon>unclassified sequences</taxon>
        <taxon>metagenomes</taxon>
        <taxon>ecological metagenomes</taxon>
    </lineage>
</organism>
<feature type="domain" description="DAGKc" evidence="5">
    <location>
        <begin position="6"/>
        <end position="139"/>
    </location>
</feature>
<keyword evidence="3 6" id="KW-0418">Kinase</keyword>
<evidence type="ECO:0000256" key="1">
    <source>
        <dbReference type="ARBA" id="ARBA00022679"/>
    </source>
</evidence>
<dbReference type="EMBL" id="CZRL01000064">
    <property type="protein sequence ID" value="CUS51626.1"/>
    <property type="molecule type" value="Genomic_DNA"/>
</dbReference>
<dbReference type="GO" id="GO:0016301">
    <property type="term" value="F:kinase activity"/>
    <property type="evidence" value="ECO:0007669"/>
    <property type="project" value="UniProtKB-KW"/>
</dbReference>
<evidence type="ECO:0000256" key="4">
    <source>
        <dbReference type="ARBA" id="ARBA00022840"/>
    </source>
</evidence>
<evidence type="ECO:0000256" key="3">
    <source>
        <dbReference type="ARBA" id="ARBA00022777"/>
    </source>
</evidence>
<reference evidence="6" key="1">
    <citation type="submission" date="2015-10" db="EMBL/GenBank/DDBJ databases">
        <authorList>
            <person name="Gilbert D.G."/>
        </authorList>
    </citation>
    <scope>NUCLEOTIDE SEQUENCE</scope>
</reference>
<evidence type="ECO:0000256" key="2">
    <source>
        <dbReference type="ARBA" id="ARBA00022741"/>
    </source>
</evidence>
<dbReference type="InterPro" id="IPR001206">
    <property type="entry name" value="Diacylglycerol_kinase_cat_dom"/>
</dbReference>
<dbReference type="PROSITE" id="PS50146">
    <property type="entry name" value="DAGK"/>
    <property type="match status" value="1"/>
</dbReference>
<accession>A0A170PR42</accession>
<dbReference type="InterPro" id="IPR016064">
    <property type="entry name" value="NAD/diacylglycerol_kinase_sf"/>
</dbReference>
<keyword evidence="4" id="KW-0067">ATP-binding</keyword>
<dbReference type="GO" id="GO:0005524">
    <property type="term" value="F:ATP binding"/>
    <property type="evidence" value="ECO:0007669"/>
    <property type="project" value="UniProtKB-KW"/>
</dbReference>
<name>A0A170PR42_9ZZZZ</name>
<keyword evidence="1" id="KW-0808">Transferase</keyword>
<dbReference type="InterPro" id="IPR045540">
    <property type="entry name" value="YegS/DAGK_C"/>
</dbReference>
<sequence length="305" mass="33641">MDHSSAEFKNTLILVNPRAGRGRGSQAWARLLRAHPALAQTQRIDCQDPIKAKQKITDALFNNIQRLIVIGGDGSLHLAANQILKHQQVEQVALGLIPAGTGSDYARILRLPGDPIRAFQQICSAEPRKVDVLRITKNGDEVRFAINTFSTGVSGWVSRHLAGPETKKPGAYLRTTLKAFIDFEAVNCRVVVDNTLWFEGPLYLLAITKGSHFGQGMQISPRARLDNGLCEVVVVEPMSRWLLPLRLCRLYLGNHLSASYVHYCRGQTVSIEPISDNHGFEIDGESAESALFTVETLPRALTILA</sequence>
<dbReference type="AlphaFoldDB" id="A0A170PR42"/>
<protein>
    <submittedName>
        <fullName evidence="6">Transcription regulator [contains diacylglycerol kinase catalytic domain]</fullName>
    </submittedName>
</protein>
<dbReference type="PANTHER" id="PTHR12358:SF54">
    <property type="entry name" value="SPHINGOSINE KINASE RELATED PROTEIN"/>
    <property type="match status" value="1"/>
</dbReference>
<dbReference type="Gene3D" id="3.40.50.10330">
    <property type="entry name" value="Probable inorganic polyphosphate/atp-NAD kinase, domain 1"/>
    <property type="match status" value="1"/>
</dbReference>
<evidence type="ECO:0000259" key="5">
    <source>
        <dbReference type="PROSITE" id="PS50146"/>
    </source>
</evidence>
<dbReference type="Pfam" id="PF19279">
    <property type="entry name" value="YegS_C"/>
    <property type="match status" value="1"/>
</dbReference>
<dbReference type="InterPro" id="IPR017438">
    <property type="entry name" value="ATP-NAD_kinase_N"/>
</dbReference>
<dbReference type="Pfam" id="PF00781">
    <property type="entry name" value="DAGK_cat"/>
    <property type="match status" value="1"/>
</dbReference>
<proteinExistence type="predicted"/>
<dbReference type="SUPFAM" id="SSF111331">
    <property type="entry name" value="NAD kinase/diacylglycerol kinase-like"/>
    <property type="match status" value="1"/>
</dbReference>
<dbReference type="SMART" id="SM00046">
    <property type="entry name" value="DAGKc"/>
    <property type="match status" value="1"/>
</dbReference>
<gene>
    <name evidence="6" type="ORF">MGWOODY_XGa2388</name>
</gene>
<dbReference type="Gene3D" id="2.60.200.40">
    <property type="match status" value="1"/>
</dbReference>
<dbReference type="PANTHER" id="PTHR12358">
    <property type="entry name" value="SPHINGOSINE KINASE"/>
    <property type="match status" value="1"/>
</dbReference>
<keyword evidence="2" id="KW-0547">Nucleotide-binding</keyword>